<reference evidence="8 9" key="1">
    <citation type="journal article" date="2004" name="Science">
        <title>The Ashbya gossypii genome as a tool for mapping the ancient Saccharomyces cerevisiae genome.</title>
        <authorList>
            <person name="Dietrich F.S."/>
            <person name="Voegeli S."/>
            <person name="Brachat S."/>
            <person name="Lerch A."/>
            <person name="Gates K."/>
            <person name="Steiner S."/>
            <person name="Mohr C."/>
            <person name="Pohlmann R."/>
            <person name="Luedi P."/>
            <person name="Choi S."/>
            <person name="Wing R.A."/>
            <person name="Flavier A."/>
            <person name="Gaffney T.D."/>
            <person name="Philippsen P."/>
        </authorList>
    </citation>
    <scope>NUCLEOTIDE SEQUENCE [LARGE SCALE GENOMIC DNA]</scope>
    <source>
        <strain evidence="9">ATCC 10895 / CBS 109.51 / FGSC 9923 / NRRL Y-1056</strain>
    </source>
</reference>
<keyword evidence="9" id="KW-1185">Reference proteome</keyword>
<dbReference type="EMBL" id="AE016820">
    <property type="protein sequence ID" value="AAS54752.1"/>
    <property type="molecule type" value="Genomic_DNA"/>
</dbReference>
<name>Q74ZD7_EREGS</name>
<dbReference type="GO" id="GO:0005634">
    <property type="term" value="C:nucleus"/>
    <property type="evidence" value="ECO:0000318"/>
    <property type="project" value="GO_Central"/>
</dbReference>
<feature type="compositionally biased region" description="Polar residues" evidence="6">
    <location>
        <begin position="32"/>
        <end position="44"/>
    </location>
</feature>
<accession>Q74ZD7</accession>
<evidence type="ECO:0000259" key="7">
    <source>
        <dbReference type="SMART" id="SM00670"/>
    </source>
</evidence>
<dbReference type="GeneID" id="4623230"/>
<keyword evidence="3" id="KW-0539">Nucleus</keyword>
<evidence type="ECO:0000256" key="3">
    <source>
        <dbReference type="ARBA" id="ARBA00023242"/>
    </source>
</evidence>
<dbReference type="PANTHER" id="PTHR16161">
    <property type="entry name" value="TRANSCRIPTIONAL PROTEIN SWT1"/>
    <property type="match status" value="1"/>
</dbReference>
<sequence>MESNHIQSMHQATQEMSRDHGRKSKRRHQNKTHTISSPHTWNPKHSNKKYSIAELDALVEAEIIREHEAEAMMDIDEYHSHEINNIKTIPDKRVDIPGEETFAKVIQPQVEVRQDLHNIALVVDTNYVLSHLDILEELRVLAPKYSYRIVVPKTVLQELDGLKNSNKVDGDYSSCQRKEPVSVLARRANNWLYSNLANLDSYLIVQKMREKLDLNSAKDDAILDCCLYYGEVHKYFVVLLSNDKNLCMKALAEEVPTVSYRDRMTAQLIASRIKEEYQHRESMVGSPEKTKMEEDVSMDDLIVQDKNKGIDIYEVVSHVQDLVLAAIDDVMHEEYGSELEFISYDKSSMGTLADAVPCFQAFWIAVFSEYFKGSGINKNYWHSLPRALLNPGTDCTLLLEFLSFWASVLDCLYVKKSQQDVDDLHRNLDAIRDMVTKASQH</sequence>
<dbReference type="OrthoDB" id="2017974at2759"/>
<dbReference type="InterPro" id="IPR049014">
    <property type="entry name" value="SWT1_C"/>
</dbReference>
<comment type="subcellular location">
    <subcellularLocation>
        <location evidence="1">Nucleus</location>
    </subcellularLocation>
</comment>
<organism evidence="8 9">
    <name type="scientific">Eremothecium gossypii (strain ATCC 10895 / CBS 109.51 / FGSC 9923 / NRRL Y-1056)</name>
    <name type="common">Yeast</name>
    <name type="synonym">Ashbya gossypii</name>
    <dbReference type="NCBI Taxonomy" id="284811"/>
    <lineage>
        <taxon>Eukaryota</taxon>
        <taxon>Fungi</taxon>
        <taxon>Dikarya</taxon>
        <taxon>Ascomycota</taxon>
        <taxon>Saccharomycotina</taxon>
        <taxon>Saccharomycetes</taxon>
        <taxon>Saccharomycetales</taxon>
        <taxon>Saccharomycetaceae</taxon>
        <taxon>Eremothecium</taxon>
    </lineage>
</organism>
<dbReference type="InterPro" id="IPR052626">
    <property type="entry name" value="SWT1_Regulator"/>
</dbReference>
<proteinExistence type="inferred from homology"/>
<evidence type="ECO:0000256" key="6">
    <source>
        <dbReference type="SAM" id="MobiDB-lite"/>
    </source>
</evidence>
<dbReference type="SUPFAM" id="SSF88723">
    <property type="entry name" value="PIN domain-like"/>
    <property type="match status" value="1"/>
</dbReference>
<evidence type="ECO:0000256" key="1">
    <source>
        <dbReference type="ARBA" id="ARBA00004123"/>
    </source>
</evidence>
<evidence type="ECO:0000313" key="8">
    <source>
        <dbReference type="EMBL" id="AAS54752.1"/>
    </source>
</evidence>
<reference evidence="9" key="2">
    <citation type="journal article" date="2013" name="G3 (Bethesda)">
        <title>Genomes of Ashbya fungi isolated from insects reveal four mating-type loci, numerous translocations, lack of transposons, and distinct gene duplications.</title>
        <authorList>
            <person name="Dietrich F.S."/>
            <person name="Voegeli S."/>
            <person name="Kuo S."/>
            <person name="Philippsen P."/>
        </authorList>
    </citation>
    <scope>GENOME REANNOTATION</scope>
    <source>
        <strain evidence="9">ATCC 10895 / CBS 109.51 / FGSC 9923 / NRRL Y-1056</strain>
    </source>
</reference>
<feature type="compositionally biased region" description="Polar residues" evidence="6">
    <location>
        <begin position="1"/>
        <end position="15"/>
    </location>
</feature>
<dbReference type="RefSeq" id="NP_986928.1">
    <property type="nucleotide sequence ID" value="NM_211990.1"/>
</dbReference>
<dbReference type="FunCoup" id="Q74ZD7">
    <property type="interactions" value="14"/>
</dbReference>
<dbReference type="GO" id="GO:0004540">
    <property type="term" value="F:RNA nuclease activity"/>
    <property type="evidence" value="ECO:0007669"/>
    <property type="project" value="UniProtKB-ARBA"/>
</dbReference>
<gene>
    <name evidence="8" type="ORF">AGOS_AGR262W</name>
</gene>
<protein>
    <recommendedName>
        <fullName evidence="5">Transcriptional protein SWT1</fullName>
    </recommendedName>
</protein>
<evidence type="ECO:0000256" key="5">
    <source>
        <dbReference type="ARBA" id="ARBA00074620"/>
    </source>
</evidence>
<dbReference type="Pfam" id="PF13638">
    <property type="entry name" value="PIN_4"/>
    <property type="match status" value="1"/>
</dbReference>
<dbReference type="CDD" id="cd18727">
    <property type="entry name" value="PIN_Swt1-like"/>
    <property type="match status" value="1"/>
</dbReference>
<comment type="similarity">
    <text evidence="4">Belongs to the SWT1 family.</text>
</comment>
<evidence type="ECO:0000256" key="4">
    <source>
        <dbReference type="ARBA" id="ARBA00060839"/>
    </source>
</evidence>
<dbReference type="InterPro" id="IPR029060">
    <property type="entry name" value="PIN-like_dom_sf"/>
</dbReference>
<dbReference type="STRING" id="284811.Q74ZD7"/>
<dbReference type="eggNOG" id="KOG4689">
    <property type="taxonomic scope" value="Eukaryota"/>
</dbReference>
<dbReference type="HOGENOM" id="CLU_048317_0_0_1"/>
<feature type="region of interest" description="Disordered" evidence="6">
    <location>
        <begin position="1"/>
        <end position="47"/>
    </location>
</feature>
<dbReference type="FunFam" id="3.40.50.1010:FF:000045">
    <property type="entry name" value="Transcriptional protein swt1"/>
    <property type="match status" value="1"/>
</dbReference>
<dbReference type="InParanoid" id="Q74ZD7"/>
<evidence type="ECO:0000313" key="9">
    <source>
        <dbReference type="Proteomes" id="UP000000591"/>
    </source>
</evidence>
<dbReference type="Gene3D" id="3.40.50.1010">
    <property type="entry name" value="5'-nuclease"/>
    <property type="match status" value="1"/>
</dbReference>
<dbReference type="AlphaFoldDB" id="Q74ZD7"/>
<evidence type="ECO:0000256" key="2">
    <source>
        <dbReference type="ARBA" id="ARBA00023163"/>
    </source>
</evidence>
<dbReference type="Pfam" id="PF21693">
    <property type="entry name" value="SWT1_3rd"/>
    <property type="match status" value="1"/>
</dbReference>
<dbReference type="SMART" id="SM00670">
    <property type="entry name" value="PINc"/>
    <property type="match status" value="1"/>
</dbReference>
<feature type="compositionally biased region" description="Basic residues" evidence="6">
    <location>
        <begin position="20"/>
        <end position="31"/>
    </location>
</feature>
<keyword evidence="2" id="KW-0804">Transcription</keyword>
<dbReference type="Proteomes" id="UP000000591">
    <property type="component" value="Chromosome VII"/>
</dbReference>
<dbReference type="KEGG" id="ago:AGOS_AGR262W"/>
<dbReference type="InterPro" id="IPR002716">
    <property type="entry name" value="PIN_dom"/>
</dbReference>
<feature type="domain" description="PIN" evidence="7">
    <location>
        <begin position="119"/>
        <end position="248"/>
    </location>
</feature>
<dbReference type="OMA" id="WANDWIY"/>
<dbReference type="PANTHER" id="PTHR16161:SF0">
    <property type="entry name" value="TRANSCRIPTIONAL PROTEIN SWT1"/>
    <property type="match status" value="1"/>
</dbReference>